<dbReference type="GO" id="GO:0004180">
    <property type="term" value="F:carboxypeptidase activity"/>
    <property type="evidence" value="ECO:0007669"/>
    <property type="project" value="TreeGrafter"/>
</dbReference>
<dbReference type="Proteomes" id="UP000046393">
    <property type="component" value="Unplaced"/>
</dbReference>
<evidence type="ECO:0000313" key="4">
    <source>
        <dbReference type="Proteomes" id="UP000046393"/>
    </source>
</evidence>
<comment type="similarity">
    <text evidence="1">Belongs to the peptidase M28 family. M28B subfamily.</text>
</comment>
<dbReference type="SUPFAM" id="SSF53187">
    <property type="entry name" value="Zn-dependent exopeptidases"/>
    <property type="match status" value="1"/>
</dbReference>
<dbReference type="Gene3D" id="3.40.630.10">
    <property type="entry name" value="Zn peptidases"/>
    <property type="match status" value="1"/>
</dbReference>
<name>A0A0N5A7K4_9BILA</name>
<evidence type="ECO:0000259" key="3">
    <source>
        <dbReference type="Pfam" id="PF04389"/>
    </source>
</evidence>
<dbReference type="InterPro" id="IPR007365">
    <property type="entry name" value="TFR-like_dimer_dom"/>
</dbReference>
<dbReference type="SUPFAM" id="SSF52025">
    <property type="entry name" value="PA domain"/>
    <property type="match status" value="1"/>
</dbReference>
<dbReference type="SUPFAM" id="SSF47672">
    <property type="entry name" value="Transferrin receptor-like dimerisation domain"/>
    <property type="match status" value="1"/>
</dbReference>
<evidence type="ECO:0000259" key="2">
    <source>
        <dbReference type="Pfam" id="PF04253"/>
    </source>
</evidence>
<dbReference type="AlphaFoldDB" id="A0A0N5A7K4"/>
<reference evidence="5" key="1">
    <citation type="submission" date="2017-02" db="UniProtKB">
        <authorList>
            <consortium name="WormBaseParasite"/>
        </authorList>
    </citation>
    <scope>IDENTIFICATION</scope>
</reference>
<dbReference type="PANTHER" id="PTHR10404">
    <property type="entry name" value="N-ACETYLATED-ALPHA-LINKED ACIDIC DIPEPTIDASE"/>
    <property type="match status" value="1"/>
</dbReference>
<evidence type="ECO:0000256" key="1">
    <source>
        <dbReference type="ARBA" id="ARBA00005634"/>
    </source>
</evidence>
<feature type="domain" description="Transferrin receptor-like dimerisation" evidence="2">
    <location>
        <begin position="568"/>
        <end position="695"/>
    </location>
</feature>
<dbReference type="InterPro" id="IPR039373">
    <property type="entry name" value="Peptidase_M28B"/>
</dbReference>
<dbReference type="InterPro" id="IPR007484">
    <property type="entry name" value="Peptidase_M28"/>
</dbReference>
<dbReference type="FunFam" id="3.40.630.10:FF:000101">
    <property type="entry name" value="N-acetylated alpha-linked acidic dipeptidase like 1"/>
    <property type="match status" value="1"/>
</dbReference>
<dbReference type="Gene3D" id="3.50.30.30">
    <property type="match status" value="1"/>
</dbReference>
<dbReference type="STRING" id="451379.A0A0N5A7K4"/>
<dbReference type="Pfam" id="PF04253">
    <property type="entry name" value="TFR_dimer"/>
    <property type="match status" value="1"/>
</dbReference>
<evidence type="ECO:0000313" key="5">
    <source>
        <dbReference type="WBParaSite" id="SMUV_0000000701-mRNA-1"/>
    </source>
</evidence>
<protein>
    <submittedName>
        <fullName evidence="5">Peptidase_M28 domain-containing protein</fullName>
    </submittedName>
</protein>
<dbReference type="Pfam" id="PF04389">
    <property type="entry name" value="Peptidase_M28"/>
    <property type="match status" value="1"/>
</dbReference>
<dbReference type="InterPro" id="IPR046450">
    <property type="entry name" value="PA_dom_sf"/>
</dbReference>
<feature type="domain" description="Peptidase M28" evidence="3">
    <location>
        <begin position="290"/>
        <end position="479"/>
    </location>
</feature>
<dbReference type="Gene3D" id="1.20.930.40">
    <property type="entry name" value="Transferrin receptor-like, dimerisation domain"/>
    <property type="match status" value="1"/>
</dbReference>
<organism evidence="4 5">
    <name type="scientific">Syphacia muris</name>
    <dbReference type="NCBI Taxonomy" id="451379"/>
    <lineage>
        <taxon>Eukaryota</taxon>
        <taxon>Metazoa</taxon>
        <taxon>Ecdysozoa</taxon>
        <taxon>Nematoda</taxon>
        <taxon>Chromadorea</taxon>
        <taxon>Rhabditida</taxon>
        <taxon>Spirurina</taxon>
        <taxon>Oxyuridomorpha</taxon>
        <taxon>Oxyuroidea</taxon>
        <taxon>Oxyuridae</taxon>
        <taxon>Syphacia</taxon>
    </lineage>
</organism>
<dbReference type="WBParaSite" id="SMUV_0000000701-mRNA-1">
    <property type="protein sequence ID" value="SMUV_0000000701-mRNA-1"/>
    <property type="gene ID" value="SMUV_0000000701"/>
</dbReference>
<sequence length="739" mass="84320">MIEGLLTKDLINVNLLTSFIPKNIRDNLRWLSSDVHVAGTVENNELMNQIYRRYKTYGYSVKTYEYTVLLSYPNYNYPNTIHCKIDTDKWIEISNGKSQKRGNAEAISQQSDPRSLVYWTAYSKNGSVEAPIVYVNYCTTDDFNHLSQINVSVKNKIVLCRYGKLFRGQLVYNAEYHGATFPNQIWLPDSGAQLGTLLRTDGDPETPMFPSKDYIYRTETEASVRSSGALPNIPVMPIGYRDALKIFQHFDGSDVQFRWQGGLNITYRYTGLATFRLSVRSTTMRRKVKNVIATMSGAVEPDRYVLLSNHVDAWVKGAIDPGTGTATMLEMARVLMSVAKKHKWRPRRSIVFCQWDAEEYGLIGSTEWVEEFMKPLQQRAVALINVDNISGNTTLLVKSVPLLYRAIVKATSKIPTPNPAERSAGRKTMLDSWKYHAATGTITGDKSIPRISVPGSGSDYQRFLTYLGIPIADFRFESVPLYSYMLYHSMYEIPWTVENLIDKDFTAMTAVGQLWLEMARSLADDLIIPFNPHDYAVIIQEYVEKLSTYTNSIRLASAFGANEYHKLFQNLRDASKRLIKAADYMQHIIHKIRDFCDKSVLHLTVDGHLASKNEVSLNKQQIEMLNSRLQNLERAFIAEDGIYLQRQNFRHVIFSNSASNKYGGVLMPGIMEPAEKWKIAKAKNNIDEAKRWLRICRIGFNKLQYAIESAILILNLDGTQFLINNSEKCSDSLRDIKHQ</sequence>
<proteinExistence type="inferred from homology"/>
<accession>A0A0N5A7K4</accession>
<dbReference type="PANTHER" id="PTHR10404:SF46">
    <property type="entry name" value="VACUOLAR PROTEIN SORTING-ASSOCIATED PROTEIN 70"/>
    <property type="match status" value="1"/>
</dbReference>
<keyword evidence="4" id="KW-1185">Reference proteome</keyword>
<dbReference type="InterPro" id="IPR036757">
    <property type="entry name" value="TFR-like_dimer_dom_sf"/>
</dbReference>